<dbReference type="STRING" id="42253.NITMOv2_2580"/>
<dbReference type="EMBL" id="CP011801">
    <property type="protein sequence ID" value="ALA58993.1"/>
    <property type="molecule type" value="Genomic_DNA"/>
</dbReference>
<name>A0A0K2GDG8_NITMO</name>
<dbReference type="InterPro" id="IPR007055">
    <property type="entry name" value="BON_dom"/>
</dbReference>
<evidence type="ECO:0000313" key="4">
    <source>
        <dbReference type="Proteomes" id="UP000069205"/>
    </source>
</evidence>
<feature type="region of interest" description="Disordered" evidence="1">
    <location>
        <begin position="192"/>
        <end position="262"/>
    </location>
</feature>
<dbReference type="Gene3D" id="3.30.1340.30">
    <property type="match status" value="1"/>
</dbReference>
<dbReference type="Proteomes" id="UP000069205">
    <property type="component" value="Chromosome"/>
</dbReference>
<feature type="compositionally biased region" description="Basic and acidic residues" evidence="1">
    <location>
        <begin position="215"/>
        <end position="248"/>
    </location>
</feature>
<protein>
    <recommendedName>
        <fullName evidence="2">BON domain-containing protein</fullName>
    </recommendedName>
</protein>
<sequence>MNCQRIFRTSLILLAGCAPLLWDQPPARAGAADREAYYYRQKSWVPIEFSGKVKKIKQVPLADSGKEHTVVLLEPEKGKGRGTYGRPVDLGTNREFKRLSKGDHIMIWGNTARINEMPVVLADAAQINDGKTIEISRDPAFEKGHIWGTPLRDKDVYEYQNIDMDWTQRGGDSWYFDEYEYVGRSYQTYPPGASAPWARSEEQWEQRKQRHPERFRKQDQQARSEDRYQDDERLYREERRDQRMDRNRRTMGAASKSDQQLKRDVENELMWSPSVDPDKVSVSVRDGIVTLNGQVDKPEQIDSVIENAYDAGARQVISKLTTKG</sequence>
<keyword evidence="4" id="KW-1185">Reference proteome</keyword>
<dbReference type="PROSITE" id="PS50914">
    <property type="entry name" value="BON"/>
    <property type="match status" value="1"/>
</dbReference>
<evidence type="ECO:0000313" key="3">
    <source>
        <dbReference type="EMBL" id="ALA58993.1"/>
    </source>
</evidence>
<dbReference type="RefSeq" id="WP_053380081.1">
    <property type="nucleotide sequence ID" value="NZ_CP011801.1"/>
</dbReference>
<dbReference type="KEGG" id="nmv:NITMOv2_2580"/>
<feature type="domain" description="BON" evidence="2">
    <location>
        <begin position="257"/>
        <end position="324"/>
    </location>
</feature>
<organism evidence="3 4">
    <name type="scientific">Nitrospira moscoviensis</name>
    <dbReference type="NCBI Taxonomy" id="42253"/>
    <lineage>
        <taxon>Bacteria</taxon>
        <taxon>Pseudomonadati</taxon>
        <taxon>Nitrospirota</taxon>
        <taxon>Nitrospiria</taxon>
        <taxon>Nitrospirales</taxon>
        <taxon>Nitrospiraceae</taxon>
        <taxon>Nitrospira</taxon>
    </lineage>
</organism>
<dbReference type="PATRIC" id="fig|42253.5.peg.2548"/>
<evidence type="ECO:0000256" key="1">
    <source>
        <dbReference type="SAM" id="MobiDB-lite"/>
    </source>
</evidence>
<dbReference type="Pfam" id="PF04972">
    <property type="entry name" value="BON"/>
    <property type="match status" value="1"/>
</dbReference>
<accession>A0A0K2GDG8</accession>
<evidence type="ECO:0000259" key="2">
    <source>
        <dbReference type="PROSITE" id="PS50914"/>
    </source>
</evidence>
<dbReference type="AlphaFoldDB" id="A0A0K2GDG8"/>
<proteinExistence type="predicted"/>
<gene>
    <name evidence="3" type="ORF">NITMOv2_2580</name>
</gene>
<reference evidence="3 4" key="1">
    <citation type="journal article" date="2015" name="Proc. Natl. Acad. Sci. U.S.A.">
        <title>Expanded metabolic versatility of ubiquitous nitrite-oxidizing bacteria from the genus Nitrospira.</title>
        <authorList>
            <person name="Koch H."/>
            <person name="Lucker S."/>
            <person name="Albertsen M."/>
            <person name="Kitzinger K."/>
            <person name="Herbold C."/>
            <person name="Spieck E."/>
            <person name="Nielsen P.H."/>
            <person name="Wagner M."/>
            <person name="Daims H."/>
        </authorList>
    </citation>
    <scope>NUCLEOTIDE SEQUENCE [LARGE SCALE GENOMIC DNA]</scope>
    <source>
        <strain evidence="3 4">NSP M-1</strain>
    </source>
</reference>